<sequence>MENKMQHYLPEIEQEKMKRLHDIEDRYHAGDLTLEEARRELAEKVGKVNPYHIAYVEQTMTEESDDECIREDIHQTLHLLDGLMDTSLPDLPETHPIMHYLRENEEMRRLLLAVEDLMQYPMIKNQWLELYDRIKLYPIHYKRKQNQLYPVLEKKGFTRPTTTMWTFDDLVRDIIRDSERLLGEMREEEFISKQQELLDYCRDLMHKEEAILYPTSMAMISLKEFDEMKEGDQEIGFAFFDVAREETAHTAEKAPEEAPAGFAADLQALLGKYGYTAGGSDKLDVTTGRLTLEQINLIYKHLPIDISFVDENELVCFYSDTDHRIFPRSKNVIGREVMNCHPKKSAHVVREVIDKLRSGEQDRAEFWINKPGLFIYIVYVAVRDKDGKFRGVLEMMQDCTHIRALEGSQTLLTWAGENVSDKASAAPEAKESGPGSSTPTAPEAEAESPSDSSPAPSVTAITPETRLKDLLKQYPDLKKRLPEIAPEFKMLSSPLGKIIAAKADVRMMSERSGVELNSLIGQLKRLIGG</sequence>
<dbReference type="Gene3D" id="1.20.120.520">
    <property type="entry name" value="nmb1532 protein domain like"/>
    <property type="match status" value="1"/>
</dbReference>
<dbReference type="GO" id="GO:0005886">
    <property type="term" value="C:plasma membrane"/>
    <property type="evidence" value="ECO:0007669"/>
    <property type="project" value="TreeGrafter"/>
</dbReference>
<dbReference type="Pfam" id="PF13596">
    <property type="entry name" value="PAS_10"/>
    <property type="match status" value="1"/>
</dbReference>
<feature type="domain" description="Hemerythrin-like" evidence="2">
    <location>
        <begin position="99"/>
        <end position="214"/>
    </location>
</feature>
<reference evidence="3 4" key="1">
    <citation type="submission" date="2018-06" db="EMBL/GenBank/DDBJ databases">
        <authorList>
            <consortium name="Pathogen Informatics"/>
            <person name="Doyle S."/>
        </authorList>
    </citation>
    <scope>NUCLEOTIDE SEQUENCE [LARGE SCALE GENOMIC DNA]</scope>
    <source>
        <strain evidence="3 4">NCTC13063</strain>
    </source>
</reference>
<feature type="region of interest" description="Disordered" evidence="1">
    <location>
        <begin position="422"/>
        <end position="462"/>
    </location>
</feature>
<organism evidence="3 4">
    <name type="scientific">Segatella buccae</name>
    <dbReference type="NCBI Taxonomy" id="28126"/>
    <lineage>
        <taxon>Bacteria</taxon>
        <taxon>Pseudomonadati</taxon>
        <taxon>Bacteroidota</taxon>
        <taxon>Bacteroidia</taxon>
        <taxon>Bacteroidales</taxon>
        <taxon>Prevotellaceae</taxon>
        <taxon>Segatella</taxon>
    </lineage>
</organism>
<evidence type="ECO:0000313" key="4">
    <source>
        <dbReference type="Proteomes" id="UP000255283"/>
    </source>
</evidence>
<dbReference type="AlphaFoldDB" id="A0AAQ1UIZ1"/>
<evidence type="ECO:0000256" key="1">
    <source>
        <dbReference type="SAM" id="MobiDB-lite"/>
    </source>
</evidence>
<comment type="caution">
    <text evidence="3">The sequence shown here is derived from an EMBL/GenBank/DDBJ whole genome shotgun (WGS) entry which is preliminary data.</text>
</comment>
<dbReference type="InterPro" id="IPR012312">
    <property type="entry name" value="Hemerythrin-like"/>
</dbReference>
<dbReference type="Proteomes" id="UP000255283">
    <property type="component" value="Unassembled WGS sequence"/>
</dbReference>
<dbReference type="InterPro" id="IPR035965">
    <property type="entry name" value="PAS-like_dom_sf"/>
</dbReference>
<evidence type="ECO:0000259" key="2">
    <source>
        <dbReference type="Pfam" id="PF01814"/>
    </source>
</evidence>
<dbReference type="Gene3D" id="3.30.450.20">
    <property type="entry name" value="PAS domain"/>
    <property type="match status" value="1"/>
</dbReference>
<proteinExistence type="predicted"/>
<evidence type="ECO:0000313" key="3">
    <source>
        <dbReference type="EMBL" id="SUB80241.1"/>
    </source>
</evidence>
<dbReference type="EMBL" id="UGTJ01000001">
    <property type="protein sequence ID" value="SUB80241.1"/>
    <property type="molecule type" value="Genomic_DNA"/>
</dbReference>
<dbReference type="PANTHER" id="PTHR39966">
    <property type="entry name" value="BLL2471 PROTEIN-RELATED"/>
    <property type="match status" value="1"/>
</dbReference>
<dbReference type="PANTHER" id="PTHR39966:SF3">
    <property type="entry name" value="DUF438 DOMAIN-CONTAINING PROTEIN"/>
    <property type="match status" value="1"/>
</dbReference>
<protein>
    <recommendedName>
        <fullName evidence="2">Hemerythrin-like domain-containing protein</fullName>
    </recommendedName>
</protein>
<name>A0AAQ1UIZ1_9BACT</name>
<accession>A0AAQ1UIZ1</accession>
<feature type="compositionally biased region" description="Low complexity" evidence="1">
    <location>
        <begin position="436"/>
        <end position="460"/>
    </location>
</feature>
<dbReference type="Pfam" id="PF01814">
    <property type="entry name" value="Hemerythrin"/>
    <property type="match status" value="1"/>
</dbReference>
<gene>
    <name evidence="3" type="ORF">NCTC13063_01524</name>
</gene>
<dbReference type="Gene3D" id="1.10.3910.10">
    <property type="entry name" value="SP0561-like"/>
    <property type="match status" value="1"/>
</dbReference>
<dbReference type="SUPFAM" id="SSF55785">
    <property type="entry name" value="PYP-like sensor domain (PAS domain)"/>
    <property type="match status" value="1"/>
</dbReference>
<dbReference type="RefSeq" id="WP_115153743.1">
    <property type="nucleotide sequence ID" value="NZ_DBFWLE010000013.1"/>
</dbReference>
<dbReference type="InterPro" id="IPR038062">
    <property type="entry name" value="ScdA-like_N_sf"/>
</dbReference>